<keyword evidence="10" id="KW-1185">Reference proteome</keyword>
<reference evidence="9 10" key="1">
    <citation type="journal article" date="2023" name="Hortic Res">
        <title>Pangenome of water caltrop reveals structural variations and asymmetric subgenome divergence after allopolyploidization.</title>
        <authorList>
            <person name="Zhang X."/>
            <person name="Chen Y."/>
            <person name="Wang L."/>
            <person name="Yuan Y."/>
            <person name="Fang M."/>
            <person name="Shi L."/>
            <person name="Lu R."/>
            <person name="Comes H.P."/>
            <person name="Ma Y."/>
            <person name="Chen Y."/>
            <person name="Huang G."/>
            <person name="Zhou Y."/>
            <person name="Zheng Z."/>
            <person name="Qiu Y."/>
        </authorList>
    </citation>
    <scope>NUCLEOTIDE SEQUENCE [LARGE SCALE GENOMIC DNA]</scope>
    <source>
        <tissue evidence="9">Roots</tissue>
    </source>
</reference>
<dbReference type="AlphaFoldDB" id="A0AAN7JNJ8"/>
<proteinExistence type="predicted"/>
<dbReference type="GO" id="GO:0046403">
    <property type="term" value="F:polynucleotide 3'-phosphatase activity"/>
    <property type="evidence" value="ECO:0007669"/>
    <property type="project" value="TreeGrafter"/>
</dbReference>
<protein>
    <recommendedName>
        <fullName evidence="8">PARP-type domain-containing protein</fullName>
    </recommendedName>
</protein>
<dbReference type="FunFam" id="3.30.1740.10:FF:000006">
    <property type="entry name" value="Poly [ADP-ribose] polymerase"/>
    <property type="match status" value="1"/>
</dbReference>
<evidence type="ECO:0000259" key="8">
    <source>
        <dbReference type="PROSITE" id="PS50064"/>
    </source>
</evidence>
<dbReference type="InterPro" id="IPR001510">
    <property type="entry name" value="Znf_PARP"/>
</dbReference>
<dbReference type="GO" id="GO:0046404">
    <property type="term" value="F:ATP-dependent polydeoxyribonucleotide 5'-hydroxyl-kinase activity"/>
    <property type="evidence" value="ECO:0007669"/>
    <property type="project" value="TreeGrafter"/>
</dbReference>
<accession>A0AAN7JNJ8</accession>
<dbReference type="Pfam" id="PF00645">
    <property type="entry name" value="zf-PARP"/>
    <property type="match status" value="1"/>
</dbReference>
<dbReference type="Gene3D" id="3.30.1740.10">
    <property type="entry name" value="Zinc finger, PARP-type"/>
    <property type="match status" value="1"/>
</dbReference>
<dbReference type="Proteomes" id="UP001345219">
    <property type="component" value="Chromosome 4"/>
</dbReference>
<dbReference type="PANTHER" id="PTHR12083">
    <property type="entry name" value="BIFUNCTIONAL POLYNUCLEOTIDE PHOSPHATASE/KINASE"/>
    <property type="match status" value="1"/>
</dbReference>
<organism evidence="9 10">
    <name type="scientific">Trapa incisa</name>
    <dbReference type="NCBI Taxonomy" id="236973"/>
    <lineage>
        <taxon>Eukaryota</taxon>
        <taxon>Viridiplantae</taxon>
        <taxon>Streptophyta</taxon>
        <taxon>Embryophyta</taxon>
        <taxon>Tracheophyta</taxon>
        <taxon>Spermatophyta</taxon>
        <taxon>Magnoliopsida</taxon>
        <taxon>eudicotyledons</taxon>
        <taxon>Gunneridae</taxon>
        <taxon>Pentapetalae</taxon>
        <taxon>rosids</taxon>
        <taxon>malvids</taxon>
        <taxon>Myrtales</taxon>
        <taxon>Lythraceae</taxon>
        <taxon>Trapa</taxon>
    </lineage>
</organism>
<keyword evidence="3" id="KW-0677">Repeat</keyword>
<evidence type="ECO:0000313" key="10">
    <source>
        <dbReference type="Proteomes" id="UP001345219"/>
    </source>
</evidence>
<evidence type="ECO:0000256" key="3">
    <source>
        <dbReference type="ARBA" id="ARBA00022737"/>
    </source>
</evidence>
<dbReference type="PROSITE" id="PS50064">
    <property type="entry name" value="ZF_PARP_2"/>
    <property type="match status" value="1"/>
</dbReference>
<keyword evidence="6" id="KW-0238">DNA-binding</keyword>
<evidence type="ECO:0000313" key="9">
    <source>
        <dbReference type="EMBL" id="KAK4750674.1"/>
    </source>
</evidence>
<sequence>MRTTRSLIEPVWISSAIPSFLPLPSPSKGFVLFPARGSRFSSMAPPTKTVVEYAKSGRSSCKKCSSAITKDALRVGAMSRDARGFDMTKWHHLGCFSFISLESAEAISGFSSLKSADQEAIKKLVSTCEIIPKTVCHLFFLLCLYCGSSTLDRLPSFIFQALHYRMQLEAKEKIMEKRER</sequence>
<dbReference type="SUPFAM" id="SSF57716">
    <property type="entry name" value="Glucocorticoid receptor-like (DNA-binding domain)"/>
    <property type="match status" value="1"/>
</dbReference>
<gene>
    <name evidence="9" type="ORF">SAY87_004156</name>
</gene>
<dbReference type="GO" id="GO:0008270">
    <property type="term" value="F:zinc ion binding"/>
    <property type="evidence" value="ECO:0007669"/>
    <property type="project" value="UniProtKB-KW"/>
</dbReference>
<feature type="domain" description="PARP-type" evidence="8">
    <location>
        <begin position="49"/>
        <end position="129"/>
    </location>
</feature>
<evidence type="ECO:0000256" key="7">
    <source>
        <dbReference type="ARBA" id="ARBA00023242"/>
    </source>
</evidence>
<name>A0AAN7JNJ8_9MYRT</name>
<evidence type="ECO:0000256" key="5">
    <source>
        <dbReference type="ARBA" id="ARBA00022833"/>
    </source>
</evidence>
<keyword evidence="2" id="KW-0479">Metal-binding</keyword>
<evidence type="ECO:0000256" key="4">
    <source>
        <dbReference type="ARBA" id="ARBA00022771"/>
    </source>
</evidence>
<evidence type="ECO:0000256" key="2">
    <source>
        <dbReference type="ARBA" id="ARBA00022723"/>
    </source>
</evidence>
<comment type="caution">
    <text evidence="9">The sequence shown here is derived from an EMBL/GenBank/DDBJ whole genome shotgun (WGS) entry which is preliminary data.</text>
</comment>
<dbReference type="SMART" id="SM01336">
    <property type="entry name" value="zf-PARP"/>
    <property type="match status" value="1"/>
</dbReference>
<dbReference type="GO" id="GO:0003690">
    <property type="term" value="F:double-stranded DNA binding"/>
    <property type="evidence" value="ECO:0007669"/>
    <property type="project" value="TreeGrafter"/>
</dbReference>
<keyword evidence="4" id="KW-0863">Zinc-finger</keyword>
<keyword evidence="5" id="KW-0862">Zinc</keyword>
<dbReference type="GO" id="GO:0005634">
    <property type="term" value="C:nucleus"/>
    <property type="evidence" value="ECO:0007669"/>
    <property type="project" value="UniProtKB-SubCell"/>
</dbReference>
<evidence type="ECO:0000256" key="1">
    <source>
        <dbReference type="ARBA" id="ARBA00004123"/>
    </source>
</evidence>
<dbReference type="EMBL" id="JAXIOK010000017">
    <property type="protein sequence ID" value="KAK4750674.1"/>
    <property type="molecule type" value="Genomic_DNA"/>
</dbReference>
<keyword evidence="7" id="KW-0539">Nucleus</keyword>
<comment type="subcellular location">
    <subcellularLocation>
        <location evidence="1">Nucleus</location>
    </subcellularLocation>
</comment>
<evidence type="ECO:0000256" key="6">
    <source>
        <dbReference type="ARBA" id="ARBA00023125"/>
    </source>
</evidence>
<dbReference type="GO" id="GO:0006281">
    <property type="term" value="P:DNA repair"/>
    <property type="evidence" value="ECO:0007669"/>
    <property type="project" value="TreeGrafter"/>
</dbReference>
<dbReference type="PANTHER" id="PTHR12083:SF9">
    <property type="entry name" value="BIFUNCTIONAL POLYNUCLEOTIDE PHOSPHATASE_KINASE"/>
    <property type="match status" value="1"/>
</dbReference>
<dbReference type="InterPro" id="IPR036957">
    <property type="entry name" value="Znf_PARP_sf"/>
</dbReference>